<sequence>MLLNRTNFQLLVLVVLLIIPGLVVAQDEPLTEQERIKLEQIRESLIQQGFLQQSVQTVDPEAQ</sequence>
<reference evidence="1" key="1">
    <citation type="submission" date="2022-01" db="EMBL/GenBank/DDBJ databases">
        <authorList>
            <person name="Wang Y."/>
        </authorList>
    </citation>
    <scope>NUCLEOTIDE SEQUENCE</scope>
    <source>
        <strain evidence="1">WB101</strain>
    </source>
</reference>
<reference evidence="1" key="2">
    <citation type="submission" date="2024-05" db="EMBL/GenBank/DDBJ databases">
        <title>Rhodohalobacter halophilus gen. nov., sp. nov., a moderately halophilic member of the family Balneolaceae.</title>
        <authorList>
            <person name="Xia J."/>
        </authorList>
    </citation>
    <scope>NUCLEOTIDE SEQUENCE</scope>
    <source>
        <strain evidence="1">WB101</strain>
    </source>
</reference>
<name>A0ABS9KJS8_9BACT</name>
<comment type="caution">
    <text evidence="1">The sequence shown here is derived from an EMBL/GenBank/DDBJ whole genome shotgun (WGS) entry which is preliminary data.</text>
</comment>
<protein>
    <recommendedName>
        <fullName evidence="3">SurA N-terminal domain-containing protein</fullName>
    </recommendedName>
</protein>
<dbReference type="Proteomes" id="UP001165366">
    <property type="component" value="Unassembled WGS sequence"/>
</dbReference>
<evidence type="ECO:0000313" key="2">
    <source>
        <dbReference type="Proteomes" id="UP001165366"/>
    </source>
</evidence>
<evidence type="ECO:0000313" key="1">
    <source>
        <dbReference type="EMBL" id="MCG2591114.1"/>
    </source>
</evidence>
<accession>A0ABS9KJS8</accession>
<keyword evidence="2" id="KW-1185">Reference proteome</keyword>
<feature type="non-terminal residue" evidence="1">
    <location>
        <position position="63"/>
    </location>
</feature>
<proteinExistence type="predicted"/>
<dbReference type="EMBL" id="JAKLWS010000085">
    <property type="protein sequence ID" value="MCG2591114.1"/>
    <property type="molecule type" value="Genomic_DNA"/>
</dbReference>
<dbReference type="RefSeq" id="WP_237856665.1">
    <property type="nucleotide sequence ID" value="NZ_JAKLWS010000085.1"/>
</dbReference>
<evidence type="ECO:0008006" key="3">
    <source>
        <dbReference type="Google" id="ProtNLM"/>
    </source>
</evidence>
<gene>
    <name evidence="1" type="ORF">L6773_21295</name>
</gene>
<organism evidence="1 2">
    <name type="scientific">Rhodohalobacter sulfatireducens</name>
    <dbReference type="NCBI Taxonomy" id="2911366"/>
    <lineage>
        <taxon>Bacteria</taxon>
        <taxon>Pseudomonadati</taxon>
        <taxon>Balneolota</taxon>
        <taxon>Balneolia</taxon>
        <taxon>Balneolales</taxon>
        <taxon>Balneolaceae</taxon>
        <taxon>Rhodohalobacter</taxon>
    </lineage>
</organism>